<dbReference type="PRINTS" id="PR00081">
    <property type="entry name" value="GDHRDH"/>
</dbReference>
<dbReference type="RefSeq" id="WP_261614952.1">
    <property type="nucleotide sequence ID" value="NZ_JALIDZ010000002.1"/>
</dbReference>
<dbReference type="SUPFAM" id="SSF51735">
    <property type="entry name" value="NAD(P)-binding Rossmann-fold domains"/>
    <property type="match status" value="1"/>
</dbReference>
<dbReference type="InterPro" id="IPR057326">
    <property type="entry name" value="KR_dom"/>
</dbReference>
<evidence type="ECO:0000256" key="2">
    <source>
        <dbReference type="ARBA" id="ARBA00023002"/>
    </source>
</evidence>
<dbReference type="InterPro" id="IPR036291">
    <property type="entry name" value="NAD(P)-bd_dom_sf"/>
</dbReference>
<dbReference type="PANTHER" id="PTHR24321">
    <property type="entry name" value="DEHYDROGENASES, SHORT CHAIN"/>
    <property type="match status" value="1"/>
</dbReference>
<evidence type="ECO:0000313" key="5">
    <source>
        <dbReference type="Proteomes" id="UP001320898"/>
    </source>
</evidence>
<sequence>MSSGFAGKTAFVTGGTGGIGWSTALALHDAGARVAICGRAGDGLERARARISDNGLAGMLALEADVSSQTDIARAGEILQERFGHLDILVNNAGIDSFQRLDAFSPERFGKVMDVNVTSVFLVISQVLPLLRAARSASIVTIGSIHGHITTAGRSDYVASKSALVGATRALALDLAPDRIRINLVSPGAIETPMLLRGWAVKAPDADPETLKAKAGALHPCGRIGTPEDVASAVMFLVGDEAGFITGTEILVDGGMSCRLAMTALWDE</sequence>
<gene>
    <name evidence="4" type="ORF">MUB46_05905</name>
</gene>
<dbReference type="PRINTS" id="PR00080">
    <property type="entry name" value="SDRFAMILY"/>
</dbReference>
<reference evidence="4 5" key="1">
    <citation type="submission" date="2022-04" db="EMBL/GenBank/DDBJ databases">
        <authorList>
            <person name="Ye Y.-Q."/>
            <person name="Du Z.-J."/>
        </authorList>
    </citation>
    <scope>NUCLEOTIDE SEQUENCE [LARGE SCALE GENOMIC DNA]</scope>
    <source>
        <strain evidence="4 5">A6E488</strain>
    </source>
</reference>
<evidence type="ECO:0000256" key="1">
    <source>
        <dbReference type="ARBA" id="ARBA00006484"/>
    </source>
</evidence>
<dbReference type="NCBIfam" id="NF005559">
    <property type="entry name" value="PRK07231.1"/>
    <property type="match status" value="1"/>
</dbReference>
<protein>
    <submittedName>
        <fullName evidence="4">SDR family oxidoreductase</fullName>
    </submittedName>
</protein>
<proteinExistence type="inferred from homology"/>
<comment type="similarity">
    <text evidence="1">Belongs to the short-chain dehydrogenases/reductases (SDR) family.</text>
</comment>
<organism evidence="4 5">
    <name type="scientific">Microbaculum marinisediminis</name>
    <dbReference type="NCBI Taxonomy" id="2931392"/>
    <lineage>
        <taxon>Bacteria</taxon>
        <taxon>Pseudomonadati</taxon>
        <taxon>Pseudomonadota</taxon>
        <taxon>Alphaproteobacteria</taxon>
        <taxon>Hyphomicrobiales</taxon>
        <taxon>Tepidamorphaceae</taxon>
        <taxon>Microbaculum</taxon>
    </lineage>
</organism>
<dbReference type="Gene3D" id="3.40.50.720">
    <property type="entry name" value="NAD(P)-binding Rossmann-like Domain"/>
    <property type="match status" value="1"/>
</dbReference>
<accession>A0AAW5QW61</accession>
<dbReference type="AlphaFoldDB" id="A0AAW5QW61"/>
<dbReference type="InterPro" id="IPR002347">
    <property type="entry name" value="SDR_fam"/>
</dbReference>
<dbReference type="Pfam" id="PF13561">
    <property type="entry name" value="adh_short_C2"/>
    <property type="match status" value="1"/>
</dbReference>
<dbReference type="PANTHER" id="PTHR24321:SF14">
    <property type="entry name" value="SHORT-CHAIN TYPE DEHYDROGENASE_REDUCTASE BLR2146-RELATED"/>
    <property type="match status" value="1"/>
</dbReference>
<keyword evidence="5" id="KW-1185">Reference proteome</keyword>
<dbReference type="SMART" id="SM00822">
    <property type="entry name" value="PKS_KR"/>
    <property type="match status" value="1"/>
</dbReference>
<comment type="caution">
    <text evidence="4">The sequence shown here is derived from an EMBL/GenBank/DDBJ whole genome shotgun (WGS) entry which is preliminary data.</text>
</comment>
<dbReference type="EMBL" id="JALIDZ010000002">
    <property type="protein sequence ID" value="MCT8971392.1"/>
    <property type="molecule type" value="Genomic_DNA"/>
</dbReference>
<keyword evidence="2" id="KW-0560">Oxidoreductase</keyword>
<dbReference type="CDD" id="cd05233">
    <property type="entry name" value="SDR_c"/>
    <property type="match status" value="1"/>
</dbReference>
<name>A0AAW5QW61_9HYPH</name>
<dbReference type="Proteomes" id="UP001320898">
    <property type="component" value="Unassembled WGS sequence"/>
</dbReference>
<feature type="domain" description="Ketoreductase" evidence="3">
    <location>
        <begin position="8"/>
        <end position="188"/>
    </location>
</feature>
<dbReference type="GO" id="GO:0016491">
    <property type="term" value="F:oxidoreductase activity"/>
    <property type="evidence" value="ECO:0007669"/>
    <property type="project" value="UniProtKB-KW"/>
</dbReference>
<evidence type="ECO:0000259" key="3">
    <source>
        <dbReference type="SMART" id="SM00822"/>
    </source>
</evidence>
<dbReference type="FunFam" id="3.40.50.720:FF:000084">
    <property type="entry name" value="Short-chain dehydrogenase reductase"/>
    <property type="match status" value="1"/>
</dbReference>
<evidence type="ECO:0000313" key="4">
    <source>
        <dbReference type="EMBL" id="MCT8971392.1"/>
    </source>
</evidence>